<accession>A0A564UMH1</accession>
<sequence>MINFTVYSADCVGNSGNCLYPNKNIVTGEESFITATKKICRKHEEVKVWSGKSAA</sequence>
<proteinExistence type="predicted"/>
<dbReference type="Proteomes" id="UP000363661">
    <property type="component" value="Unassembled WGS sequence"/>
</dbReference>
<dbReference type="RefSeq" id="WP_186290876.1">
    <property type="nucleotide sequence ID" value="NZ_CABHNA010000091.1"/>
</dbReference>
<dbReference type="EMBL" id="CABHNA010000091">
    <property type="protein sequence ID" value="VUX20569.1"/>
    <property type="molecule type" value="Genomic_DNA"/>
</dbReference>
<dbReference type="AlphaFoldDB" id="A0A564UMH1"/>
<reference evidence="1 2" key="1">
    <citation type="submission" date="2019-07" db="EMBL/GenBank/DDBJ databases">
        <authorList>
            <person name="Hibberd C M."/>
            <person name="Gehrig L. J."/>
            <person name="Chang H.-W."/>
            <person name="Venkatesh S."/>
        </authorList>
    </citation>
    <scope>NUCLEOTIDE SEQUENCE [LARGE SCALE GENOMIC DNA]</scope>
    <source>
        <strain evidence="1">Ruminococcus_torques_SSTS_Bg7063</strain>
    </source>
</reference>
<protein>
    <submittedName>
        <fullName evidence="1">Uncharacterized protein</fullName>
    </submittedName>
</protein>
<name>A0A564UMH1_9FIRM</name>
<organism evidence="1 2">
    <name type="scientific">[Ruminococcus] torques</name>
    <dbReference type="NCBI Taxonomy" id="33039"/>
    <lineage>
        <taxon>Bacteria</taxon>
        <taxon>Bacillati</taxon>
        <taxon>Bacillota</taxon>
        <taxon>Clostridia</taxon>
        <taxon>Lachnospirales</taxon>
        <taxon>Lachnospiraceae</taxon>
        <taxon>Mediterraneibacter</taxon>
    </lineage>
</organism>
<evidence type="ECO:0000313" key="2">
    <source>
        <dbReference type="Proteomes" id="UP000363661"/>
    </source>
</evidence>
<keyword evidence="2" id="KW-1185">Reference proteome</keyword>
<gene>
    <name evidence="1" type="ORF">RTSSTS7063_02666</name>
</gene>
<evidence type="ECO:0000313" key="1">
    <source>
        <dbReference type="EMBL" id="VUX20569.1"/>
    </source>
</evidence>